<evidence type="ECO:0000313" key="2">
    <source>
        <dbReference type="Proteomes" id="UP000800041"/>
    </source>
</evidence>
<feature type="non-terminal residue" evidence="1">
    <location>
        <position position="1"/>
    </location>
</feature>
<name>A0A6G1H0Z4_9PEZI</name>
<dbReference type="InterPro" id="IPR029068">
    <property type="entry name" value="Glyas_Bleomycin-R_OHBP_Dase"/>
</dbReference>
<protein>
    <recommendedName>
        <fullName evidence="3">Methylmalonyl-CoA epimerase</fullName>
    </recommendedName>
</protein>
<dbReference type="AlphaFoldDB" id="A0A6G1H0Z4"/>
<organism evidence="1 2">
    <name type="scientific">Aulographum hederae CBS 113979</name>
    <dbReference type="NCBI Taxonomy" id="1176131"/>
    <lineage>
        <taxon>Eukaryota</taxon>
        <taxon>Fungi</taxon>
        <taxon>Dikarya</taxon>
        <taxon>Ascomycota</taxon>
        <taxon>Pezizomycotina</taxon>
        <taxon>Dothideomycetes</taxon>
        <taxon>Pleosporomycetidae</taxon>
        <taxon>Aulographales</taxon>
        <taxon>Aulographaceae</taxon>
    </lineage>
</organism>
<dbReference type="Pfam" id="PF13669">
    <property type="entry name" value="Glyoxalase_4"/>
    <property type="match status" value="1"/>
</dbReference>
<gene>
    <name evidence="1" type="ORF">K402DRAFT_308287</name>
</gene>
<feature type="non-terminal residue" evidence="1">
    <location>
        <position position="171"/>
    </location>
</feature>
<dbReference type="SUPFAM" id="SSF54593">
    <property type="entry name" value="Glyoxalase/Bleomycin resistance protein/Dihydroxybiphenyl dioxygenase"/>
    <property type="match status" value="1"/>
</dbReference>
<accession>A0A6G1H0Z4</accession>
<sequence length="171" mass="19314">LAAPFLGKVIEICIVTSDHRKTIDGLLSLGIGPFRIHSFDNTNVIHQTYHGRPASFELTVAFGRQGNVIWEVMEPVSGESIMADFLNKRGEGIHHVAFDCGNVPVEERQAEFKKRGYRPVQEGLWRGKKGSCYFMFFDTEDATTTCFESYAFSDDWEDPEGSTWYPGPPEE</sequence>
<dbReference type="OrthoDB" id="504708at2759"/>
<dbReference type="EMBL" id="ML977156">
    <property type="protein sequence ID" value="KAF1986669.1"/>
    <property type="molecule type" value="Genomic_DNA"/>
</dbReference>
<evidence type="ECO:0008006" key="3">
    <source>
        <dbReference type="Google" id="ProtNLM"/>
    </source>
</evidence>
<dbReference type="Gene3D" id="3.10.180.10">
    <property type="entry name" value="2,3-Dihydroxybiphenyl 1,2-Dioxygenase, domain 1"/>
    <property type="match status" value="1"/>
</dbReference>
<keyword evidence="2" id="KW-1185">Reference proteome</keyword>
<dbReference type="Proteomes" id="UP000800041">
    <property type="component" value="Unassembled WGS sequence"/>
</dbReference>
<evidence type="ECO:0000313" key="1">
    <source>
        <dbReference type="EMBL" id="KAF1986669.1"/>
    </source>
</evidence>
<reference evidence="1" key="1">
    <citation type="journal article" date="2020" name="Stud. Mycol.">
        <title>101 Dothideomycetes genomes: a test case for predicting lifestyles and emergence of pathogens.</title>
        <authorList>
            <person name="Haridas S."/>
            <person name="Albert R."/>
            <person name="Binder M."/>
            <person name="Bloem J."/>
            <person name="Labutti K."/>
            <person name="Salamov A."/>
            <person name="Andreopoulos B."/>
            <person name="Baker S."/>
            <person name="Barry K."/>
            <person name="Bills G."/>
            <person name="Bluhm B."/>
            <person name="Cannon C."/>
            <person name="Castanera R."/>
            <person name="Culley D."/>
            <person name="Daum C."/>
            <person name="Ezra D."/>
            <person name="Gonzalez J."/>
            <person name="Henrissat B."/>
            <person name="Kuo A."/>
            <person name="Liang C."/>
            <person name="Lipzen A."/>
            <person name="Lutzoni F."/>
            <person name="Magnuson J."/>
            <person name="Mondo S."/>
            <person name="Nolan M."/>
            <person name="Ohm R."/>
            <person name="Pangilinan J."/>
            <person name="Park H.-J."/>
            <person name="Ramirez L."/>
            <person name="Alfaro M."/>
            <person name="Sun H."/>
            <person name="Tritt A."/>
            <person name="Yoshinaga Y."/>
            <person name="Zwiers L.-H."/>
            <person name="Turgeon B."/>
            <person name="Goodwin S."/>
            <person name="Spatafora J."/>
            <person name="Crous P."/>
            <person name="Grigoriev I."/>
        </authorList>
    </citation>
    <scope>NUCLEOTIDE SEQUENCE</scope>
    <source>
        <strain evidence="1">CBS 113979</strain>
    </source>
</reference>
<proteinExistence type="predicted"/>